<evidence type="ECO:0000313" key="8">
    <source>
        <dbReference type="Proteomes" id="UP000239522"/>
    </source>
</evidence>
<comment type="caution">
    <text evidence="7">The sequence shown here is derived from an EMBL/GenBank/DDBJ whole genome shotgun (WGS) entry which is preliminary data.</text>
</comment>
<reference evidence="7 8" key="1">
    <citation type="submission" date="2016-11" db="EMBL/GenBank/DDBJ databases">
        <title>Trade-off between light-utilization and light-protection in marine flavobacteria.</title>
        <authorList>
            <person name="Kumagai Y."/>
        </authorList>
    </citation>
    <scope>NUCLEOTIDE SEQUENCE [LARGE SCALE GENOMIC DNA]</scope>
    <source>
        <strain evidence="7 8">ATCC 700397</strain>
    </source>
</reference>
<dbReference type="Proteomes" id="UP000239522">
    <property type="component" value="Unassembled WGS sequence"/>
</dbReference>
<dbReference type="InterPro" id="IPR041700">
    <property type="entry name" value="OMP_b-brl_3"/>
</dbReference>
<name>A0A2S7KWJ0_9FLAO</name>
<evidence type="ECO:0000313" key="7">
    <source>
        <dbReference type="EMBL" id="PQB07001.1"/>
    </source>
</evidence>
<feature type="domain" description="Outer membrane protein beta-barrel" evidence="6">
    <location>
        <begin position="394"/>
        <end position="817"/>
    </location>
</feature>
<dbReference type="GO" id="GO:0009279">
    <property type="term" value="C:cell outer membrane"/>
    <property type="evidence" value="ECO:0007669"/>
    <property type="project" value="UniProtKB-SubCell"/>
</dbReference>
<dbReference type="Gene3D" id="2.40.170.20">
    <property type="entry name" value="TonB-dependent receptor, beta-barrel domain"/>
    <property type="match status" value="1"/>
</dbReference>
<sequence>MKFKKYLFLLITLIASQFITAQLTGKIIEANEGYPLQYATIALYKTNNKVLVTGVVTNFEGLFSIEDIKSGNYYIEASFIGYQIKTIKEITINKKGEKKDVGTLTLVLGSGNQLNEIVVKSEKSAVLHKIDRQVFDTKKYQSTVGGNAVDVVKNLPSVTVDGLGEISVRGSKGFSVLINGKPTQGDASAILAQLPANALESIELITAPSAKYDPEGKGGIINIITKKGAINGTFAQVNIRGGFPAIEDYDTKVAAKRYGIDATINKRTDHFNISAGANYQRNDLSGRREGEMFIVNTPENKTTFLPSDGERSFDEVTYNGRFTVDYTPNESDTYSVAFFAGKRNKERLADIVYTDNHAISPIDSDNRQYTFAYYNHNLRIRKGDFALGSFEYAHKFDNKSKISTSILYEYTFLGGPTENDNLGFPRATIVYQKEYNTNDNPLYGTRFNLDYQWKPFSFGTLETGYQFRDLDHTGKFVYERDGTQVPEFSSDVSLKRSIHSGYAQVTGSKSKWEYAAGIRLEAMDRKYKEALKSENAENVFEYDFVKLFPSASLQYKIDDKTNIKTAYSKRVERTATFMMNSFAEREHSEVFEQGDNTLLPEFIDLAELGITKRLEGGNALYATAYFRHVDNVINRVNTLAYEKSGVIIDSIINRVYSNVGISNAIGLEVGATLKPTKNWSNTLGVNVYKYAIDGVLNFKHRDGVERSYDIDSKATIYSFNVNSTYNFWKNASVQFTFNYLSDRNTAMGADSRFYSPNLSFIKKFMDDKLTATLQWQNIDMGLFNTNEQRITTSSPNQFYTSTNYVYEVDMVTLNLSYTFNAAKNKSKFIDSEFGKREF</sequence>
<dbReference type="PANTHER" id="PTHR40980">
    <property type="entry name" value="PLUG DOMAIN-CONTAINING PROTEIN"/>
    <property type="match status" value="1"/>
</dbReference>
<evidence type="ECO:0000259" key="5">
    <source>
        <dbReference type="Pfam" id="PF07715"/>
    </source>
</evidence>
<dbReference type="Pfam" id="PF14905">
    <property type="entry name" value="OMP_b-brl_3"/>
    <property type="match status" value="1"/>
</dbReference>
<dbReference type="PANTHER" id="PTHR40980:SF4">
    <property type="entry name" value="TONB-DEPENDENT RECEPTOR-LIKE BETA-BARREL DOMAIN-CONTAINING PROTEIN"/>
    <property type="match status" value="1"/>
</dbReference>
<keyword evidence="3" id="KW-0998">Cell outer membrane</keyword>
<evidence type="ECO:0000259" key="6">
    <source>
        <dbReference type="Pfam" id="PF14905"/>
    </source>
</evidence>
<feature type="signal peptide" evidence="4">
    <location>
        <begin position="1"/>
        <end position="21"/>
    </location>
</feature>
<dbReference type="EMBL" id="MQUA01000013">
    <property type="protein sequence ID" value="PQB07001.1"/>
    <property type="molecule type" value="Genomic_DNA"/>
</dbReference>
<organism evidence="7 8">
    <name type="scientific">Polaribacter filamentus</name>
    <dbReference type="NCBI Taxonomy" id="53483"/>
    <lineage>
        <taxon>Bacteria</taxon>
        <taxon>Pseudomonadati</taxon>
        <taxon>Bacteroidota</taxon>
        <taxon>Flavobacteriia</taxon>
        <taxon>Flavobacteriales</taxon>
        <taxon>Flavobacteriaceae</taxon>
    </lineage>
</organism>
<evidence type="ECO:0000256" key="2">
    <source>
        <dbReference type="ARBA" id="ARBA00023136"/>
    </source>
</evidence>
<keyword evidence="2" id="KW-0472">Membrane</keyword>
<evidence type="ECO:0000256" key="4">
    <source>
        <dbReference type="SAM" id="SignalP"/>
    </source>
</evidence>
<dbReference type="InterPro" id="IPR036942">
    <property type="entry name" value="Beta-barrel_TonB_sf"/>
</dbReference>
<dbReference type="RefSeq" id="WP_104809237.1">
    <property type="nucleotide sequence ID" value="NZ_MQUA01000013.1"/>
</dbReference>
<dbReference type="SUPFAM" id="SSF49464">
    <property type="entry name" value="Carboxypeptidase regulatory domain-like"/>
    <property type="match status" value="1"/>
</dbReference>
<proteinExistence type="predicted"/>
<keyword evidence="4" id="KW-0732">Signal</keyword>
<evidence type="ECO:0000256" key="1">
    <source>
        <dbReference type="ARBA" id="ARBA00004442"/>
    </source>
</evidence>
<dbReference type="InterPro" id="IPR012910">
    <property type="entry name" value="Plug_dom"/>
</dbReference>
<feature type="chain" id="PRO_5015621713" evidence="4">
    <location>
        <begin position="22"/>
        <end position="838"/>
    </location>
</feature>
<dbReference type="InterPro" id="IPR037066">
    <property type="entry name" value="Plug_dom_sf"/>
</dbReference>
<dbReference type="OrthoDB" id="606851at2"/>
<dbReference type="Gene3D" id="2.60.40.1120">
    <property type="entry name" value="Carboxypeptidase-like, regulatory domain"/>
    <property type="match status" value="1"/>
</dbReference>
<protein>
    <submittedName>
        <fullName evidence="7">TonB-dependent receptor</fullName>
    </submittedName>
</protein>
<keyword evidence="7" id="KW-0675">Receptor</keyword>
<dbReference type="Gene3D" id="2.170.130.10">
    <property type="entry name" value="TonB-dependent receptor, plug domain"/>
    <property type="match status" value="1"/>
</dbReference>
<feature type="domain" description="TonB-dependent receptor plug" evidence="5">
    <location>
        <begin position="132"/>
        <end position="220"/>
    </location>
</feature>
<accession>A0A2S7KWJ0</accession>
<comment type="subcellular location">
    <subcellularLocation>
        <location evidence="1">Cell outer membrane</location>
    </subcellularLocation>
</comment>
<dbReference type="Pfam" id="PF13715">
    <property type="entry name" value="CarbopepD_reg_2"/>
    <property type="match status" value="1"/>
</dbReference>
<dbReference type="Pfam" id="PF07715">
    <property type="entry name" value="Plug"/>
    <property type="match status" value="1"/>
</dbReference>
<dbReference type="InterPro" id="IPR008969">
    <property type="entry name" value="CarboxyPept-like_regulatory"/>
</dbReference>
<keyword evidence="8" id="KW-1185">Reference proteome</keyword>
<evidence type="ECO:0000256" key="3">
    <source>
        <dbReference type="ARBA" id="ARBA00023237"/>
    </source>
</evidence>
<dbReference type="SUPFAM" id="SSF56935">
    <property type="entry name" value="Porins"/>
    <property type="match status" value="1"/>
</dbReference>
<gene>
    <name evidence="7" type="ORF">BST83_07430</name>
</gene>
<dbReference type="AlphaFoldDB" id="A0A2S7KWJ0"/>